<accession>A0A6L9LB71</accession>
<sequence length="190" mass="20642">MKIIKGLLILFVGLLGCSKSTPDPDHNEDAKATLNKQTWGGFSATWKNPSDSCGVDAINLTIQNKLPYPKARLQAATNCVGYCGDQSLTFIRIPLAVGVYTLSTPQPCRANTNQVGVSFTTLIGGDVVRDQYQLDVTQPATIKISRYDPQAGELEGTFDVRLVRDKSRQVTSDTADILTFTNGTFKAKLP</sequence>
<evidence type="ECO:0008006" key="3">
    <source>
        <dbReference type="Google" id="ProtNLM"/>
    </source>
</evidence>
<gene>
    <name evidence="1" type="ORF">GK108_16240</name>
</gene>
<evidence type="ECO:0000313" key="2">
    <source>
        <dbReference type="Proteomes" id="UP000474175"/>
    </source>
</evidence>
<name>A0A6L9LB71_9BACT</name>
<dbReference type="AlphaFoldDB" id="A0A6L9LB71"/>
<dbReference type="PROSITE" id="PS51257">
    <property type="entry name" value="PROKAR_LIPOPROTEIN"/>
    <property type="match status" value="1"/>
</dbReference>
<dbReference type="EMBL" id="JAAFZH010000006">
    <property type="protein sequence ID" value="NDU96431.1"/>
    <property type="molecule type" value="Genomic_DNA"/>
</dbReference>
<reference evidence="1 2" key="1">
    <citation type="submission" date="2020-02" db="EMBL/GenBank/DDBJ databases">
        <title>Draft genome sequence of two Spirosoma agri KCTC 52727 and Spirosoma terrae KCTC 52035.</title>
        <authorList>
            <person name="Rojas J."/>
            <person name="Ambika Manirajan B."/>
            <person name="Suarez C."/>
            <person name="Ratering S."/>
            <person name="Schnell S."/>
        </authorList>
    </citation>
    <scope>NUCLEOTIDE SEQUENCE [LARGE SCALE GENOMIC DNA]</scope>
    <source>
        <strain evidence="1 2">KCTC 52035</strain>
    </source>
</reference>
<protein>
    <recommendedName>
        <fullName evidence="3">Lipoprotein</fullName>
    </recommendedName>
</protein>
<keyword evidence="2" id="KW-1185">Reference proteome</keyword>
<proteinExistence type="predicted"/>
<dbReference type="Proteomes" id="UP000474175">
    <property type="component" value="Unassembled WGS sequence"/>
</dbReference>
<organism evidence="1 2">
    <name type="scientific">Spirosoma terrae</name>
    <dbReference type="NCBI Taxonomy" id="1968276"/>
    <lineage>
        <taxon>Bacteria</taxon>
        <taxon>Pseudomonadati</taxon>
        <taxon>Bacteroidota</taxon>
        <taxon>Cytophagia</taxon>
        <taxon>Cytophagales</taxon>
        <taxon>Cytophagaceae</taxon>
        <taxon>Spirosoma</taxon>
    </lineage>
</organism>
<dbReference type="RefSeq" id="WP_163950531.1">
    <property type="nucleotide sequence ID" value="NZ_JAAFZH010000006.1"/>
</dbReference>
<comment type="caution">
    <text evidence="1">The sequence shown here is derived from an EMBL/GenBank/DDBJ whole genome shotgun (WGS) entry which is preliminary data.</text>
</comment>
<evidence type="ECO:0000313" key="1">
    <source>
        <dbReference type="EMBL" id="NDU96431.1"/>
    </source>
</evidence>